<proteinExistence type="predicted"/>
<dbReference type="EMBL" id="CP020557">
    <property type="protein sequence ID" value="ARF69111.1"/>
    <property type="molecule type" value="Genomic_DNA"/>
</dbReference>
<dbReference type="AlphaFoldDB" id="A0A1V0UVC7"/>
<name>A0A1V0UVC7_9BACL</name>
<evidence type="ECO:0000313" key="1">
    <source>
        <dbReference type="EMBL" id="ARF69111.1"/>
    </source>
</evidence>
<protein>
    <submittedName>
        <fullName evidence="1">Uncharacterized protein</fullName>
    </submittedName>
</protein>
<dbReference type="Proteomes" id="UP000192727">
    <property type="component" value="Chromosome"/>
</dbReference>
<organism evidence="1 2">
    <name type="scientific">Paenibacillus larvae subsp. pulvifaciens</name>
    <dbReference type="NCBI Taxonomy" id="1477"/>
    <lineage>
        <taxon>Bacteria</taxon>
        <taxon>Bacillati</taxon>
        <taxon>Bacillota</taxon>
        <taxon>Bacilli</taxon>
        <taxon>Bacillales</taxon>
        <taxon>Paenibacillaceae</taxon>
        <taxon>Paenibacillus</taxon>
    </lineage>
</organism>
<sequence length="129" mass="14642">MIRAISIGVAVIFLLQIFYYTSKHRLRDRYAFLWMMIGLLGLATAIAIPLLNKLASKIGVAYMPALVFLIVIIVALSLLVHTTTVLSKHQEIIKILVQENAYMNKEIKDLKAKVEQQERQVISGEMRES</sequence>
<dbReference type="RefSeq" id="WP_024095155.1">
    <property type="nucleotide sequence ID" value="NZ_CP019794.1"/>
</dbReference>
<accession>A0A1V0UVC7</accession>
<dbReference type="Pfam" id="PF10066">
    <property type="entry name" value="DUF2304"/>
    <property type="match status" value="1"/>
</dbReference>
<reference evidence="1 2" key="1">
    <citation type="submission" date="2017-03" db="EMBL/GenBank/DDBJ databases">
        <title>Paenibacillus larvae genome sequencing.</title>
        <authorList>
            <person name="Dingman D.W."/>
        </authorList>
    </citation>
    <scope>NUCLEOTIDE SEQUENCE [LARGE SCALE GENOMIC DNA]</scope>
    <source>
        <strain evidence="1 2">SAG 10367</strain>
    </source>
</reference>
<gene>
    <name evidence="1" type="ORF">B7C51_16795</name>
</gene>
<dbReference type="GeneID" id="64217820"/>
<evidence type="ECO:0000313" key="2">
    <source>
        <dbReference type="Proteomes" id="UP000192727"/>
    </source>
</evidence>
<dbReference type="InterPro" id="IPR019277">
    <property type="entry name" value="DUF2304"/>
</dbReference>